<dbReference type="PANTHER" id="PTHR44229">
    <property type="entry name" value="15-HYDROXYPROSTAGLANDIN DEHYDROGENASE [NAD(+)]"/>
    <property type="match status" value="1"/>
</dbReference>
<dbReference type="InterPro" id="IPR036291">
    <property type="entry name" value="NAD(P)-bd_dom_sf"/>
</dbReference>
<evidence type="ECO:0000313" key="4">
    <source>
        <dbReference type="Proteomes" id="UP000002748"/>
    </source>
</evidence>
<dbReference type="RefSeq" id="XP_014184174.1">
    <property type="nucleotide sequence ID" value="XM_014328699.1"/>
</dbReference>
<dbReference type="GO" id="GO:0016616">
    <property type="term" value="F:oxidoreductase activity, acting on the CH-OH group of donors, NAD or NADP as acceptor"/>
    <property type="evidence" value="ECO:0007669"/>
    <property type="project" value="TreeGrafter"/>
</dbReference>
<sequence length="302" mass="31977">MPAVPTSECYAHADRLRGRVVLITGAGSGFGRATALKFTELGAKVVLGDVDAAGLAETVKQVSAQSGPSSVVSAKCDVTSWDDQVALFETGAKAFGNIDVVLPNAGVSEIGRFDPRLDGDASKLTKPNMKTIDIDLIGVLYTTRIALWYFINDKRADPGLRSIVFTGSMSTFYGSDGVGYGVAKAGILGIMKGIVASCNDLKVRVATVCPYFSKTNILDPSFVHPYPALGYAQVSDVVNAFVAAITDPSPKTNYAAYLIPDQWGVFRMAATGQFVGAEAARRSKEETAAFIKADKEKAKAKL</sequence>
<dbReference type="InterPro" id="IPR002347">
    <property type="entry name" value="SDR_fam"/>
</dbReference>
<comment type="similarity">
    <text evidence="1">Belongs to the short-chain dehydrogenases/reductases (SDR) family.</text>
</comment>
<proteinExistence type="inferred from homology"/>
<dbReference type="KEGG" id="tasa:A1Q1_05224"/>
<evidence type="ECO:0008006" key="5">
    <source>
        <dbReference type="Google" id="ProtNLM"/>
    </source>
</evidence>
<keyword evidence="2" id="KW-0560">Oxidoreductase</keyword>
<protein>
    <recommendedName>
        <fullName evidence="5">NAD(P)-binding protein</fullName>
    </recommendedName>
</protein>
<dbReference type="OrthoDB" id="5371740at2759"/>
<dbReference type="HOGENOM" id="CLU_010194_13_1_1"/>
<evidence type="ECO:0000256" key="2">
    <source>
        <dbReference type="ARBA" id="ARBA00023002"/>
    </source>
</evidence>
<dbReference type="PANTHER" id="PTHR44229:SF4">
    <property type="entry name" value="15-HYDROXYPROSTAGLANDIN DEHYDROGENASE [NAD(+)]"/>
    <property type="match status" value="1"/>
</dbReference>
<dbReference type="Pfam" id="PF00106">
    <property type="entry name" value="adh_short"/>
    <property type="match status" value="1"/>
</dbReference>
<dbReference type="EMBL" id="ALBS01000002">
    <property type="protein sequence ID" value="EJT53261.1"/>
    <property type="molecule type" value="Genomic_DNA"/>
</dbReference>
<dbReference type="AlphaFoldDB" id="J8TJB3"/>
<comment type="caution">
    <text evidence="3">The sequence shown here is derived from an EMBL/GenBank/DDBJ whole genome shotgun (WGS) entry which is preliminary data.</text>
</comment>
<dbReference type="PRINTS" id="PR00081">
    <property type="entry name" value="GDHRDH"/>
</dbReference>
<dbReference type="VEuPathDB" id="FungiDB:A1Q1_05224"/>
<dbReference type="SUPFAM" id="SSF51735">
    <property type="entry name" value="NAD(P)-binding Rossmann-fold domains"/>
    <property type="match status" value="1"/>
</dbReference>
<evidence type="ECO:0000256" key="1">
    <source>
        <dbReference type="ARBA" id="ARBA00006484"/>
    </source>
</evidence>
<accession>J8TJB3</accession>
<dbReference type="Proteomes" id="UP000002748">
    <property type="component" value="Unassembled WGS sequence"/>
</dbReference>
<dbReference type="GeneID" id="25988736"/>
<dbReference type="Gene3D" id="3.40.50.720">
    <property type="entry name" value="NAD(P)-binding Rossmann-like Domain"/>
    <property type="match status" value="1"/>
</dbReference>
<name>J8TJB3_TRIAS</name>
<dbReference type="GO" id="GO:0005737">
    <property type="term" value="C:cytoplasm"/>
    <property type="evidence" value="ECO:0007669"/>
    <property type="project" value="TreeGrafter"/>
</dbReference>
<reference evidence="3 4" key="1">
    <citation type="journal article" date="2012" name="Eukaryot. Cell">
        <title>Draft genome sequence of CBS 2479, the standard type strain of Trichosporon asahii.</title>
        <authorList>
            <person name="Yang R.Y."/>
            <person name="Li H.T."/>
            <person name="Zhu H."/>
            <person name="Zhou G.P."/>
            <person name="Wang M."/>
            <person name="Wang L."/>
        </authorList>
    </citation>
    <scope>NUCLEOTIDE SEQUENCE [LARGE SCALE GENOMIC DNA]</scope>
    <source>
        <strain evidence="4">ATCC 90039 / CBS 2479 / JCM 2466 / KCTC 7840 / NCYC 2677 / UAMH 7654</strain>
    </source>
</reference>
<organism evidence="3 4">
    <name type="scientific">Trichosporon asahii var. asahii (strain ATCC 90039 / CBS 2479 / JCM 2466 / KCTC 7840 / NBRC 103889/ NCYC 2677 / UAMH 7654)</name>
    <name type="common">Yeast</name>
    <dbReference type="NCBI Taxonomy" id="1186058"/>
    <lineage>
        <taxon>Eukaryota</taxon>
        <taxon>Fungi</taxon>
        <taxon>Dikarya</taxon>
        <taxon>Basidiomycota</taxon>
        <taxon>Agaricomycotina</taxon>
        <taxon>Tremellomycetes</taxon>
        <taxon>Trichosporonales</taxon>
        <taxon>Trichosporonaceae</taxon>
        <taxon>Trichosporon</taxon>
    </lineage>
</organism>
<gene>
    <name evidence="3" type="ORF">A1Q1_05224</name>
</gene>
<evidence type="ECO:0000313" key="3">
    <source>
        <dbReference type="EMBL" id="EJT53261.1"/>
    </source>
</evidence>